<reference evidence="1 2" key="1">
    <citation type="submission" date="2019-01" db="EMBL/GenBank/DDBJ databases">
        <authorList>
            <consortium name="Pathogen Informatics"/>
        </authorList>
    </citation>
    <scope>NUCLEOTIDE SEQUENCE [LARGE SCALE GENOMIC DNA]</scope>
    <source>
        <strain evidence="1 2">NCTC10119</strain>
        <plasmid evidence="1 2">2</plasmid>
    </source>
</reference>
<dbReference type="EMBL" id="LR214946">
    <property type="protein sequence ID" value="VEU58441.1"/>
    <property type="molecule type" value="Genomic_DNA"/>
</dbReference>
<organism evidence="1 2">
    <name type="scientific">Mycoplasmoides pneumoniae</name>
    <name type="common">Mycoplasma pneumoniae</name>
    <dbReference type="NCBI Taxonomy" id="2104"/>
    <lineage>
        <taxon>Bacteria</taxon>
        <taxon>Bacillati</taxon>
        <taxon>Mycoplasmatota</taxon>
        <taxon>Mycoplasmoidales</taxon>
        <taxon>Mycoplasmoidaceae</taxon>
        <taxon>Mycoplasmoides</taxon>
    </lineage>
</organism>
<geneLocation type="plasmid" evidence="1 2">
    <name>2</name>
</geneLocation>
<proteinExistence type="predicted"/>
<dbReference type="Proteomes" id="UP000289557">
    <property type="component" value="Plasmid 2"/>
</dbReference>
<accession>A0AB38W8D9</accession>
<keyword evidence="1" id="KW-0614">Plasmid</keyword>
<gene>
    <name evidence="1" type="ORF">NCTC10119_00803</name>
</gene>
<sequence>MDFDLEDTLLRRHSIKQAFLKGKKLNDVLKEQYNYLGWLEAKRYFNIDVEIELTPKEVREGGVVNLL</sequence>
<evidence type="ECO:0000313" key="1">
    <source>
        <dbReference type="EMBL" id="VEU58441.1"/>
    </source>
</evidence>
<evidence type="ECO:0000313" key="2">
    <source>
        <dbReference type="Proteomes" id="UP000289557"/>
    </source>
</evidence>
<protein>
    <submittedName>
        <fullName evidence="1">Uncharacterized protein</fullName>
    </submittedName>
</protein>
<name>A0AB38W8D9_MYCPM</name>
<dbReference type="AlphaFoldDB" id="A0AB38W8D9"/>